<reference evidence="1" key="1">
    <citation type="submission" date="2019-08" db="EMBL/GenBank/DDBJ databases">
        <authorList>
            <person name="Kucharzyk K."/>
            <person name="Murdoch R.W."/>
            <person name="Higgins S."/>
            <person name="Loffler F."/>
        </authorList>
    </citation>
    <scope>NUCLEOTIDE SEQUENCE</scope>
</reference>
<protein>
    <recommendedName>
        <fullName evidence="2">SusD/RagB family nutrient-binding outer membrane lipoprotein</fullName>
    </recommendedName>
</protein>
<organism evidence="1">
    <name type="scientific">bioreactor metagenome</name>
    <dbReference type="NCBI Taxonomy" id="1076179"/>
    <lineage>
        <taxon>unclassified sequences</taxon>
        <taxon>metagenomes</taxon>
        <taxon>ecological metagenomes</taxon>
    </lineage>
</organism>
<proteinExistence type="predicted"/>
<dbReference type="EMBL" id="VSSQ01000369">
    <property type="protein sequence ID" value="MPL92764.1"/>
    <property type="molecule type" value="Genomic_DNA"/>
</dbReference>
<dbReference type="PROSITE" id="PS51257">
    <property type="entry name" value="PROKAR_LIPOPROTEIN"/>
    <property type="match status" value="1"/>
</dbReference>
<dbReference type="InterPro" id="IPR041662">
    <property type="entry name" value="SusD-like_2"/>
</dbReference>
<dbReference type="AlphaFoldDB" id="A0A644VMY9"/>
<dbReference type="SUPFAM" id="SSF48452">
    <property type="entry name" value="TPR-like"/>
    <property type="match status" value="1"/>
</dbReference>
<name>A0A644VMY9_9ZZZZ</name>
<gene>
    <name evidence="1" type="ORF">SDC9_38877</name>
</gene>
<evidence type="ECO:0000313" key="1">
    <source>
        <dbReference type="EMBL" id="MPL92764.1"/>
    </source>
</evidence>
<accession>A0A644VMY9</accession>
<evidence type="ECO:0008006" key="2">
    <source>
        <dbReference type="Google" id="ProtNLM"/>
    </source>
</evidence>
<dbReference type="InterPro" id="IPR011990">
    <property type="entry name" value="TPR-like_helical_dom_sf"/>
</dbReference>
<sequence length="555" mass="61510">MNNILKFMMSLLIVFTLGSCSEDWLNINKDPNVPTTPELSQLLSFSQVNMSKSLSQGDFIGNNLSGYVHQLVSRETQNYGMGTQANGIYNSWNYMYRYALVNFDAIVANAEPQGNMIYAGVAKTLKVYLFSMMVDLWGDLPYSEFNIPGLTAPNADSSKDIYNALIVLLDDAKADLEDTEAANLTVPGTDDLIYGGDEAKWIRLNNTIKLKLLLQSRKAKSDVVDWQAKFDALIAADNFIDEGEDFQFWYNATTNPTDERHPAYIDEYAGGQVTYYVSPFFYEVMKGETLNVTDNPFGGIVDPRIPYYFFNQLKGNDSQNPHEYRNGNFMSIFFASAGPNSAHANDGSTTKIGIYPCGGKYDDGNGGTISKFEQGNGAAPHKMITYAALKFMLAELALTGETTADAKVLFTDAMKAAIDHVNTVASKQEGVPVIANTTRDNFVNTIVAKYDAANNAGKLRILMTQKWIHNFFNPIDSYTDYRRTGYPTLFDPSKTQNPGFGVNPTVTAKSAAAVPLENIASFPRSLYYPTTSETNLNPNVSQKVNLSTPFVFWDK</sequence>
<dbReference type="Pfam" id="PF12771">
    <property type="entry name" value="SusD-like_2"/>
    <property type="match status" value="1"/>
</dbReference>
<dbReference type="Gene3D" id="1.25.40.390">
    <property type="match status" value="1"/>
</dbReference>
<comment type="caution">
    <text evidence="1">The sequence shown here is derived from an EMBL/GenBank/DDBJ whole genome shotgun (WGS) entry which is preliminary data.</text>
</comment>